<dbReference type="Pfam" id="PF07731">
    <property type="entry name" value="Cu-oxidase_2"/>
    <property type="match status" value="1"/>
</dbReference>
<dbReference type="GO" id="GO:0016491">
    <property type="term" value="F:oxidoreductase activity"/>
    <property type="evidence" value="ECO:0007669"/>
    <property type="project" value="UniProtKB-KW"/>
</dbReference>
<dbReference type="FunFam" id="2.60.40.420:FF:000021">
    <property type="entry name" value="Extracellular dihydrogeodin oxidase/laccase"/>
    <property type="match status" value="1"/>
</dbReference>
<keyword evidence="11" id="KW-1185">Reference proteome</keyword>
<organism evidence="10 11">
    <name type="scientific">Lophium mytilinum</name>
    <dbReference type="NCBI Taxonomy" id="390894"/>
    <lineage>
        <taxon>Eukaryota</taxon>
        <taxon>Fungi</taxon>
        <taxon>Dikarya</taxon>
        <taxon>Ascomycota</taxon>
        <taxon>Pezizomycotina</taxon>
        <taxon>Dothideomycetes</taxon>
        <taxon>Pleosporomycetidae</taxon>
        <taxon>Mytilinidiales</taxon>
        <taxon>Mytilinidiaceae</taxon>
        <taxon>Lophium</taxon>
    </lineage>
</organism>
<name>A0A6A6QDJ1_9PEZI</name>
<evidence type="ECO:0000256" key="2">
    <source>
        <dbReference type="ARBA" id="ARBA00022723"/>
    </source>
</evidence>
<dbReference type="InterPro" id="IPR001117">
    <property type="entry name" value="Cu-oxidase_2nd"/>
</dbReference>
<feature type="domain" description="Plastocyanin-like" evidence="9">
    <location>
        <begin position="187"/>
        <end position="301"/>
    </location>
</feature>
<proteinExistence type="inferred from homology"/>
<dbReference type="PROSITE" id="PS00080">
    <property type="entry name" value="MULTICOPPER_OXIDASE2"/>
    <property type="match status" value="1"/>
</dbReference>
<dbReference type="PROSITE" id="PS00079">
    <property type="entry name" value="MULTICOPPER_OXIDASE1"/>
    <property type="match status" value="1"/>
</dbReference>
<dbReference type="Pfam" id="PF00394">
    <property type="entry name" value="Cu-oxidase"/>
    <property type="match status" value="1"/>
</dbReference>
<dbReference type="InterPro" id="IPR011706">
    <property type="entry name" value="Cu-oxidase_C"/>
</dbReference>
<dbReference type="InterPro" id="IPR033138">
    <property type="entry name" value="Cu_oxidase_CS"/>
</dbReference>
<dbReference type="GO" id="GO:0005507">
    <property type="term" value="F:copper ion binding"/>
    <property type="evidence" value="ECO:0007669"/>
    <property type="project" value="InterPro"/>
</dbReference>
<dbReference type="Pfam" id="PF07732">
    <property type="entry name" value="Cu-oxidase_3"/>
    <property type="match status" value="1"/>
</dbReference>
<evidence type="ECO:0000259" key="8">
    <source>
        <dbReference type="Pfam" id="PF07731"/>
    </source>
</evidence>
<dbReference type="CDD" id="cd13901">
    <property type="entry name" value="CuRO_3_MaLCC_like"/>
    <property type="match status" value="1"/>
</dbReference>
<keyword evidence="3" id="KW-0677">Repeat</keyword>
<dbReference type="InterPro" id="IPR002355">
    <property type="entry name" value="Cu_oxidase_Cu_BS"/>
</dbReference>
<evidence type="ECO:0000256" key="5">
    <source>
        <dbReference type="ARBA" id="ARBA00023008"/>
    </source>
</evidence>
<dbReference type="Gene3D" id="2.60.40.420">
    <property type="entry name" value="Cupredoxins - blue copper proteins"/>
    <property type="match status" value="3"/>
</dbReference>
<keyword evidence="6" id="KW-0325">Glycoprotein</keyword>
<dbReference type="SUPFAM" id="SSF49503">
    <property type="entry name" value="Cupredoxins"/>
    <property type="match status" value="3"/>
</dbReference>
<feature type="domain" description="Plastocyanin-like" evidence="7">
    <location>
        <begin position="312"/>
        <end position="446"/>
    </location>
</feature>
<evidence type="ECO:0000313" key="10">
    <source>
        <dbReference type="EMBL" id="KAF2490488.1"/>
    </source>
</evidence>
<dbReference type="PANTHER" id="PTHR11709:SF145">
    <property type="entry name" value="LCC1"/>
    <property type="match status" value="1"/>
</dbReference>
<comment type="similarity">
    <text evidence="1">Belongs to the multicopper oxidase family.</text>
</comment>
<reference evidence="10" key="1">
    <citation type="journal article" date="2020" name="Stud. Mycol.">
        <title>101 Dothideomycetes genomes: a test case for predicting lifestyles and emergence of pathogens.</title>
        <authorList>
            <person name="Haridas S."/>
            <person name="Albert R."/>
            <person name="Binder M."/>
            <person name="Bloem J."/>
            <person name="Labutti K."/>
            <person name="Salamov A."/>
            <person name="Andreopoulos B."/>
            <person name="Baker S."/>
            <person name="Barry K."/>
            <person name="Bills G."/>
            <person name="Bluhm B."/>
            <person name="Cannon C."/>
            <person name="Castanera R."/>
            <person name="Culley D."/>
            <person name="Daum C."/>
            <person name="Ezra D."/>
            <person name="Gonzalez J."/>
            <person name="Henrissat B."/>
            <person name="Kuo A."/>
            <person name="Liang C."/>
            <person name="Lipzen A."/>
            <person name="Lutzoni F."/>
            <person name="Magnuson J."/>
            <person name="Mondo S."/>
            <person name="Nolan M."/>
            <person name="Ohm R."/>
            <person name="Pangilinan J."/>
            <person name="Park H.-J."/>
            <person name="Ramirez L."/>
            <person name="Alfaro M."/>
            <person name="Sun H."/>
            <person name="Tritt A."/>
            <person name="Yoshinaga Y."/>
            <person name="Zwiers L.-H."/>
            <person name="Turgeon B."/>
            <person name="Goodwin S."/>
            <person name="Spatafora J."/>
            <person name="Crous P."/>
            <person name="Grigoriev I."/>
        </authorList>
    </citation>
    <scope>NUCLEOTIDE SEQUENCE</scope>
    <source>
        <strain evidence="10">CBS 269.34</strain>
    </source>
</reference>
<dbReference type="CDD" id="cd13854">
    <property type="entry name" value="CuRO_1_MaLCC_like"/>
    <property type="match status" value="1"/>
</dbReference>
<evidence type="ECO:0000256" key="1">
    <source>
        <dbReference type="ARBA" id="ARBA00010609"/>
    </source>
</evidence>
<dbReference type="FunFam" id="2.60.40.420:FF:000038">
    <property type="entry name" value="Extracellular dihydrogeodin oxidase/laccase"/>
    <property type="match status" value="1"/>
</dbReference>
<dbReference type="InterPro" id="IPR011707">
    <property type="entry name" value="Cu-oxidase-like_N"/>
</dbReference>
<sequence length="698" mass="76263">MLSHYPSLATAFSAISATFSPLVNNTAHFTCNESSVVSFPTATPTTRTSIIYSTVTTCTTAPVSTCSATSDHEPINYWDPANRAPQQPRGGLQGYLYDGPAFLKGTDSLKPALSQSETNGDSCWGTLDAPRLPPWVGAPVSGGYTSSSPYGNSSYGTPPWGNATATGTNPYTQAPHTNVTRYYDFTVSYLDIAPDGVKKPGLVINGGFPGPLIEANWGDWIEVKVTNLLDDEGTTLHWHGILQTEAPWMDGVPAVQMCPIPPNKSFTYRFKADLYGTSWYHSHYSAQYAGGALGPMVIHGPAHAEYDTDLGPVMLADWYHQAYYPDVETTMSTGPPESNNNLINGKMNYPCANTTLSCTADAGISKFRFQSGKKHLLRIINTSAEAVQKFSIDNHTMSVIANDFVPIKPYSTGVLTLGVGQRADVVVDATGEAGDAFWMRASINGTCSLTDGISNEGVAAIYYESADTNDVPTTVTQMTEAQQNYCGNDPLASQIPLFPLAAAETVSTSEDINIEFKSNGTNFVWTMNDSSFRGDYNDPILLDVKGGNMTFEPEWNVYNFGTNKTVRMVVYNHFTFGPHPMHLHGHNFWTIAEGFGTWDGHITNQANPSRRDVQIVHPAQDADTPAYIVIQFEQDNPGVWPFHCHIAWHVSAGLYISVLERPDDIVNDMPIPDSMTDACKVWWDYTDDNTVRQIDSGL</sequence>
<evidence type="ECO:0000259" key="9">
    <source>
        <dbReference type="Pfam" id="PF07732"/>
    </source>
</evidence>
<keyword evidence="2" id="KW-0479">Metal-binding</keyword>
<dbReference type="OrthoDB" id="2121828at2759"/>
<dbReference type="EMBL" id="MU004197">
    <property type="protein sequence ID" value="KAF2490488.1"/>
    <property type="molecule type" value="Genomic_DNA"/>
</dbReference>
<feature type="domain" description="Plastocyanin-like" evidence="8">
    <location>
        <begin position="547"/>
        <end position="663"/>
    </location>
</feature>
<evidence type="ECO:0000256" key="3">
    <source>
        <dbReference type="ARBA" id="ARBA00022737"/>
    </source>
</evidence>
<evidence type="ECO:0000313" key="11">
    <source>
        <dbReference type="Proteomes" id="UP000799750"/>
    </source>
</evidence>
<protein>
    <recommendedName>
        <fullName evidence="12">Multicopper oxidase</fullName>
    </recommendedName>
</protein>
<accession>A0A6A6QDJ1</accession>
<evidence type="ECO:0000256" key="6">
    <source>
        <dbReference type="ARBA" id="ARBA00023180"/>
    </source>
</evidence>
<keyword evidence="5" id="KW-0186">Copper</keyword>
<dbReference type="CDD" id="cd13880">
    <property type="entry name" value="CuRO_2_MaLCC_like"/>
    <property type="match status" value="1"/>
</dbReference>
<dbReference type="PANTHER" id="PTHR11709">
    <property type="entry name" value="MULTI-COPPER OXIDASE"/>
    <property type="match status" value="1"/>
</dbReference>
<gene>
    <name evidence="10" type="ORF">BU16DRAFT_154756</name>
</gene>
<dbReference type="InterPro" id="IPR045087">
    <property type="entry name" value="Cu-oxidase_fam"/>
</dbReference>
<evidence type="ECO:0000256" key="4">
    <source>
        <dbReference type="ARBA" id="ARBA00023002"/>
    </source>
</evidence>
<evidence type="ECO:0000259" key="7">
    <source>
        <dbReference type="Pfam" id="PF00394"/>
    </source>
</evidence>
<evidence type="ECO:0008006" key="12">
    <source>
        <dbReference type="Google" id="ProtNLM"/>
    </source>
</evidence>
<keyword evidence="4" id="KW-0560">Oxidoreductase</keyword>
<dbReference type="Proteomes" id="UP000799750">
    <property type="component" value="Unassembled WGS sequence"/>
</dbReference>
<dbReference type="AlphaFoldDB" id="A0A6A6QDJ1"/>
<dbReference type="InterPro" id="IPR008972">
    <property type="entry name" value="Cupredoxin"/>
</dbReference>